<keyword evidence="1" id="KW-0472">Membrane</keyword>
<keyword evidence="2" id="KW-1185">Reference proteome</keyword>
<sequence length="114" mass="12800">MPAAIVYPMVFLMLFNFLGFNCLCTWLNDKSRAVGAILEEILPHNQTIFIWISTFQRKVSDTSWGLTFGTFFLMERTAFIGLISAMITFLALYSQFADSAPPSNSMSLEGLVRG</sequence>
<organism evidence="2 3">
    <name type="scientific">Plectus sambesii</name>
    <dbReference type="NCBI Taxonomy" id="2011161"/>
    <lineage>
        <taxon>Eukaryota</taxon>
        <taxon>Metazoa</taxon>
        <taxon>Ecdysozoa</taxon>
        <taxon>Nematoda</taxon>
        <taxon>Chromadorea</taxon>
        <taxon>Plectida</taxon>
        <taxon>Plectina</taxon>
        <taxon>Plectoidea</taxon>
        <taxon>Plectidae</taxon>
        <taxon>Plectus</taxon>
    </lineage>
</organism>
<dbReference type="WBParaSite" id="PSAMB.scaffold9472size4939.g32480.t1">
    <property type="protein sequence ID" value="PSAMB.scaffold9472size4939.g32480.t1"/>
    <property type="gene ID" value="PSAMB.scaffold9472size4939.g32480"/>
</dbReference>
<proteinExistence type="predicted"/>
<keyword evidence="1" id="KW-1133">Transmembrane helix</keyword>
<protein>
    <submittedName>
        <fullName evidence="3">Uncharacterized protein</fullName>
    </submittedName>
</protein>
<evidence type="ECO:0000256" key="1">
    <source>
        <dbReference type="SAM" id="Phobius"/>
    </source>
</evidence>
<reference evidence="3" key="1">
    <citation type="submission" date="2022-11" db="UniProtKB">
        <authorList>
            <consortium name="WormBaseParasite"/>
        </authorList>
    </citation>
    <scope>IDENTIFICATION</scope>
</reference>
<accession>A0A914XP44</accession>
<dbReference type="AlphaFoldDB" id="A0A914XP44"/>
<evidence type="ECO:0000313" key="2">
    <source>
        <dbReference type="Proteomes" id="UP000887566"/>
    </source>
</evidence>
<evidence type="ECO:0000313" key="3">
    <source>
        <dbReference type="WBParaSite" id="PSAMB.scaffold9472size4939.g32480.t1"/>
    </source>
</evidence>
<feature type="transmembrane region" description="Helical" evidence="1">
    <location>
        <begin position="6"/>
        <end position="27"/>
    </location>
</feature>
<dbReference type="Proteomes" id="UP000887566">
    <property type="component" value="Unplaced"/>
</dbReference>
<keyword evidence="1" id="KW-0812">Transmembrane</keyword>
<name>A0A914XP44_9BILA</name>
<feature type="transmembrane region" description="Helical" evidence="1">
    <location>
        <begin position="78"/>
        <end position="96"/>
    </location>
</feature>